<dbReference type="PANTHER" id="PTHR35204">
    <property type="entry name" value="YALI0A21131P"/>
    <property type="match status" value="1"/>
</dbReference>
<dbReference type="VEuPathDB" id="FungiDB:BO70DRAFT_356701"/>
<name>A0A317UWI4_9EURO</name>
<dbReference type="GeneID" id="37064181"/>
<dbReference type="STRING" id="1448321.A0A317UWI4"/>
<evidence type="ECO:0000313" key="2">
    <source>
        <dbReference type="Proteomes" id="UP000247233"/>
    </source>
</evidence>
<reference evidence="1 2" key="1">
    <citation type="submission" date="2016-12" db="EMBL/GenBank/DDBJ databases">
        <title>The genomes of Aspergillus section Nigri reveals drivers in fungal speciation.</title>
        <authorList>
            <consortium name="DOE Joint Genome Institute"/>
            <person name="Vesth T.C."/>
            <person name="Nybo J."/>
            <person name="Theobald S."/>
            <person name="Brandl J."/>
            <person name="Frisvad J.C."/>
            <person name="Nielsen K.F."/>
            <person name="Lyhne E.K."/>
            <person name="Kogle M.E."/>
            <person name="Kuo A."/>
            <person name="Riley R."/>
            <person name="Clum A."/>
            <person name="Nolan M."/>
            <person name="Lipzen A."/>
            <person name="Salamov A."/>
            <person name="Henrissat B."/>
            <person name="Wiebenga A."/>
            <person name="De Vries R.P."/>
            <person name="Grigoriev I.V."/>
            <person name="Mortensen U.H."/>
            <person name="Andersen M.R."/>
            <person name="Baker S.E."/>
        </authorList>
    </citation>
    <scope>NUCLEOTIDE SEQUENCE [LARGE SCALE GENOMIC DNA]</scope>
    <source>
        <strain evidence="1 2">CBS 117.55</strain>
    </source>
</reference>
<organism evidence="1 2">
    <name type="scientific">Aspergillus heteromorphus CBS 117.55</name>
    <dbReference type="NCBI Taxonomy" id="1448321"/>
    <lineage>
        <taxon>Eukaryota</taxon>
        <taxon>Fungi</taxon>
        <taxon>Dikarya</taxon>
        <taxon>Ascomycota</taxon>
        <taxon>Pezizomycotina</taxon>
        <taxon>Eurotiomycetes</taxon>
        <taxon>Eurotiomycetidae</taxon>
        <taxon>Eurotiales</taxon>
        <taxon>Aspergillaceae</taxon>
        <taxon>Aspergillus</taxon>
        <taxon>Aspergillus subgen. Circumdati</taxon>
    </lineage>
</organism>
<protein>
    <submittedName>
        <fullName evidence="1">Uncharacterized protein</fullName>
    </submittedName>
</protein>
<keyword evidence="2" id="KW-1185">Reference proteome</keyword>
<proteinExistence type="predicted"/>
<sequence>MGKTLDQSTLGLDQFTADEKFGYFHTYRTKREMRLVYFDGQSAAKLLRGTLDMQDIVLLNATWFDGSPAEGDNVRADGLCALARDRWDNRVDGFIRMVGGFEIILCSFADNLDVASILVDKVSPSFYAQFTIKQTHDAIFLRDFQQATPGWSSGMILA</sequence>
<dbReference type="AlphaFoldDB" id="A0A317UWI4"/>
<dbReference type="InterPro" id="IPR038921">
    <property type="entry name" value="YOR389W-like"/>
</dbReference>
<dbReference type="OrthoDB" id="10261782at2759"/>
<gene>
    <name evidence="1" type="ORF">BO70DRAFT_356701</name>
</gene>
<comment type="caution">
    <text evidence="1">The sequence shown here is derived from an EMBL/GenBank/DDBJ whole genome shotgun (WGS) entry which is preliminary data.</text>
</comment>
<dbReference type="Proteomes" id="UP000247233">
    <property type="component" value="Unassembled WGS sequence"/>
</dbReference>
<accession>A0A317UWI4</accession>
<dbReference type="PANTHER" id="PTHR35204:SF1">
    <property type="entry name" value="ENTEROTOXIN"/>
    <property type="match status" value="1"/>
</dbReference>
<evidence type="ECO:0000313" key="1">
    <source>
        <dbReference type="EMBL" id="PWY65741.1"/>
    </source>
</evidence>
<dbReference type="EMBL" id="MSFL01000049">
    <property type="protein sequence ID" value="PWY65741.1"/>
    <property type="molecule type" value="Genomic_DNA"/>
</dbReference>
<dbReference type="RefSeq" id="XP_025394630.1">
    <property type="nucleotide sequence ID" value="XM_025541944.1"/>
</dbReference>